<dbReference type="PANTHER" id="PTHR33607:SF2">
    <property type="entry name" value="ENDONUCLEASE-1"/>
    <property type="match status" value="1"/>
</dbReference>
<dbReference type="SUPFAM" id="SSF54060">
    <property type="entry name" value="His-Me finger endonucleases"/>
    <property type="match status" value="1"/>
</dbReference>
<protein>
    <submittedName>
        <fullName evidence="4">Endonuclease</fullName>
    </submittedName>
</protein>
<dbReference type="InterPro" id="IPR007346">
    <property type="entry name" value="Endonuclease-I"/>
</dbReference>
<reference evidence="4" key="1">
    <citation type="journal article" date="2018" name="Int. J. Syst. Evol. Microbiol.">
        <title>Carboxylicivirga sediminis sp. nov., isolated from coastal sediment.</title>
        <authorList>
            <person name="Wang F.Q."/>
            <person name="Ren L.H."/>
            <person name="Zou R.J."/>
            <person name="Sun Y.Z."/>
            <person name="Liu X.J."/>
            <person name="Jiang F."/>
            <person name="Liu L.J."/>
        </authorList>
    </citation>
    <scope>NUCLEOTIDE SEQUENCE</scope>
    <source>
        <strain evidence="4">JR1</strain>
    </source>
</reference>
<comment type="similarity">
    <text evidence="1">Belongs to the EndA/NucM nuclease family.</text>
</comment>
<dbReference type="InterPro" id="IPR044925">
    <property type="entry name" value="His-Me_finger_sf"/>
</dbReference>
<dbReference type="GO" id="GO:0016787">
    <property type="term" value="F:hydrolase activity"/>
    <property type="evidence" value="ECO:0007669"/>
    <property type="project" value="UniProtKB-KW"/>
</dbReference>
<dbReference type="RefSeq" id="WP_212189329.1">
    <property type="nucleotide sequence ID" value="NZ_JAGTAR010000009.1"/>
</dbReference>
<dbReference type="Proteomes" id="UP000679220">
    <property type="component" value="Unassembled WGS sequence"/>
</dbReference>
<name>A0A941IXB2_9BACT</name>
<keyword evidence="5" id="KW-1185">Reference proteome</keyword>
<keyword evidence="3" id="KW-0378">Hydrolase</keyword>
<keyword evidence="4" id="KW-0255">Endonuclease</keyword>
<evidence type="ECO:0000313" key="5">
    <source>
        <dbReference type="Proteomes" id="UP000679220"/>
    </source>
</evidence>
<evidence type="ECO:0000256" key="2">
    <source>
        <dbReference type="ARBA" id="ARBA00022722"/>
    </source>
</evidence>
<reference evidence="4" key="2">
    <citation type="submission" date="2021-04" db="EMBL/GenBank/DDBJ databases">
        <authorList>
            <person name="Zhang T."/>
            <person name="Zhang Y."/>
            <person name="Lu D."/>
            <person name="Zuo D."/>
            <person name="Du Z."/>
        </authorList>
    </citation>
    <scope>NUCLEOTIDE SEQUENCE</scope>
    <source>
        <strain evidence="4">JR1</strain>
    </source>
</reference>
<proteinExistence type="inferred from homology"/>
<dbReference type="EMBL" id="JAGTAR010000009">
    <property type="protein sequence ID" value="MBR8535423.1"/>
    <property type="molecule type" value="Genomic_DNA"/>
</dbReference>
<evidence type="ECO:0000313" key="4">
    <source>
        <dbReference type="EMBL" id="MBR8535423.1"/>
    </source>
</evidence>
<dbReference type="GO" id="GO:0004519">
    <property type="term" value="F:endonuclease activity"/>
    <property type="evidence" value="ECO:0007669"/>
    <property type="project" value="UniProtKB-KW"/>
</dbReference>
<gene>
    <name evidence="4" type="ORF">KDU71_07610</name>
</gene>
<sequence length="340" mass="38488">MRNTLVIILLLWSSILVSQIPAGYYDNADGKTKNELKAALNTIIKGHTEYSYTSTNTDTWDILKESDRDPNNADNVIYFYTGRSENAAQEYNSGSGWSREHVWAKSRGDFGTTKGPGTDCHHLRPADISVNSTRSNRAFAEGGDEVWDNGVFTGCYKGATDFTFEPRDAVKGDVARMIFYMVVRYEGEGDEPDLELTEQILPSTDKQPIHGVGSVLLKWHLNDPVDDFERNRNEVVYSYQGNRNPFIDHPEYAELIWDIQNDIKEVRGGAYKVFFNNGAVEIESNTQLVNSIEVFTISGKKVYAKNNISTMAYNMPLKLESASIYLVRVNQEEVFRICPR</sequence>
<evidence type="ECO:0000256" key="1">
    <source>
        <dbReference type="ARBA" id="ARBA00006429"/>
    </source>
</evidence>
<keyword evidence="2" id="KW-0540">Nuclease</keyword>
<dbReference type="AlphaFoldDB" id="A0A941IXB2"/>
<dbReference type="PANTHER" id="PTHR33607">
    <property type="entry name" value="ENDONUCLEASE-1"/>
    <property type="match status" value="1"/>
</dbReference>
<organism evidence="4 5">
    <name type="scientific">Carboxylicivirga sediminis</name>
    <dbReference type="NCBI Taxonomy" id="2006564"/>
    <lineage>
        <taxon>Bacteria</taxon>
        <taxon>Pseudomonadati</taxon>
        <taxon>Bacteroidota</taxon>
        <taxon>Bacteroidia</taxon>
        <taxon>Marinilabiliales</taxon>
        <taxon>Marinilabiliaceae</taxon>
        <taxon>Carboxylicivirga</taxon>
    </lineage>
</organism>
<comment type="caution">
    <text evidence="4">The sequence shown here is derived from an EMBL/GenBank/DDBJ whole genome shotgun (WGS) entry which is preliminary data.</text>
</comment>
<evidence type="ECO:0000256" key="3">
    <source>
        <dbReference type="ARBA" id="ARBA00022801"/>
    </source>
</evidence>
<accession>A0A941IXB2</accession>
<dbReference type="Pfam" id="PF04231">
    <property type="entry name" value="Endonuclease_1"/>
    <property type="match status" value="1"/>
</dbReference>